<name>A0A7S3MAV0_9STRA</name>
<evidence type="ECO:0000256" key="5">
    <source>
        <dbReference type="ARBA" id="ARBA00022840"/>
    </source>
</evidence>
<gene>
    <name evidence="8" type="ORF">SELO1098_LOCUS18578</name>
</gene>
<dbReference type="Pfam" id="PF00069">
    <property type="entry name" value="Pkinase"/>
    <property type="match status" value="1"/>
</dbReference>
<reference evidence="8" key="1">
    <citation type="submission" date="2021-01" db="EMBL/GenBank/DDBJ databases">
        <authorList>
            <person name="Corre E."/>
            <person name="Pelletier E."/>
            <person name="Niang G."/>
            <person name="Scheremetjew M."/>
            <person name="Finn R."/>
            <person name="Kale V."/>
            <person name="Holt S."/>
            <person name="Cochrane G."/>
            <person name="Meng A."/>
            <person name="Brown T."/>
            <person name="Cohen L."/>
        </authorList>
    </citation>
    <scope>NUCLEOTIDE SEQUENCE</scope>
    <source>
        <strain evidence="8">CCAP 955/1</strain>
    </source>
</reference>
<evidence type="ECO:0000256" key="6">
    <source>
        <dbReference type="SAM" id="MobiDB-lite"/>
    </source>
</evidence>
<dbReference type="InterPro" id="IPR030616">
    <property type="entry name" value="Aur-like"/>
</dbReference>
<feature type="compositionally biased region" description="Basic and acidic residues" evidence="6">
    <location>
        <begin position="122"/>
        <end position="136"/>
    </location>
</feature>
<evidence type="ECO:0000256" key="2">
    <source>
        <dbReference type="ARBA" id="ARBA00022679"/>
    </source>
</evidence>
<dbReference type="SUPFAM" id="SSF56112">
    <property type="entry name" value="Protein kinase-like (PK-like)"/>
    <property type="match status" value="1"/>
</dbReference>
<keyword evidence="4" id="KW-0418">Kinase</keyword>
<keyword evidence="1" id="KW-0723">Serine/threonine-protein kinase</keyword>
<dbReference type="GO" id="GO:0005524">
    <property type="term" value="F:ATP binding"/>
    <property type="evidence" value="ECO:0007669"/>
    <property type="project" value="UniProtKB-KW"/>
</dbReference>
<dbReference type="InterPro" id="IPR011009">
    <property type="entry name" value="Kinase-like_dom_sf"/>
</dbReference>
<proteinExistence type="predicted"/>
<dbReference type="GO" id="GO:0004674">
    <property type="term" value="F:protein serine/threonine kinase activity"/>
    <property type="evidence" value="ECO:0007669"/>
    <property type="project" value="UniProtKB-KW"/>
</dbReference>
<dbReference type="PANTHER" id="PTHR24350">
    <property type="entry name" value="SERINE/THREONINE-PROTEIN KINASE IAL-RELATED"/>
    <property type="match status" value="1"/>
</dbReference>
<accession>A0A7S3MAV0</accession>
<keyword evidence="5" id="KW-0067">ATP-binding</keyword>
<keyword evidence="2" id="KW-0808">Transferase</keyword>
<dbReference type="EMBL" id="HBIC01036355">
    <property type="protein sequence ID" value="CAE0289735.1"/>
    <property type="molecule type" value="Transcribed_RNA"/>
</dbReference>
<feature type="domain" description="Protein kinase" evidence="7">
    <location>
        <begin position="1"/>
        <end position="105"/>
    </location>
</feature>
<evidence type="ECO:0000256" key="1">
    <source>
        <dbReference type="ARBA" id="ARBA00022527"/>
    </source>
</evidence>
<organism evidence="8">
    <name type="scientific">Spumella elongata</name>
    <dbReference type="NCBI Taxonomy" id="89044"/>
    <lineage>
        <taxon>Eukaryota</taxon>
        <taxon>Sar</taxon>
        <taxon>Stramenopiles</taxon>
        <taxon>Ochrophyta</taxon>
        <taxon>Chrysophyceae</taxon>
        <taxon>Chromulinales</taxon>
        <taxon>Chromulinaceae</taxon>
        <taxon>Spumella</taxon>
    </lineage>
</organism>
<sequence length="136" mass="15229">MSKMVGAGRSEPRSCVGTRPYMAPEVEEGHSYDFSSDVWCLGVLLFVLIVGKFPFDAAPRQQNEINLSMQRIRRSATAKGIMSGLLQWEPLHRPTLDALLCLEWRRGSESEPEAPEEASQPDADRGPKRQRIESSV</sequence>
<dbReference type="InterPro" id="IPR000719">
    <property type="entry name" value="Prot_kinase_dom"/>
</dbReference>
<dbReference type="Gene3D" id="1.10.510.10">
    <property type="entry name" value="Transferase(Phosphotransferase) domain 1"/>
    <property type="match status" value="1"/>
</dbReference>
<dbReference type="PROSITE" id="PS50011">
    <property type="entry name" value="PROTEIN_KINASE_DOM"/>
    <property type="match status" value="1"/>
</dbReference>
<evidence type="ECO:0000256" key="4">
    <source>
        <dbReference type="ARBA" id="ARBA00022777"/>
    </source>
</evidence>
<keyword evidence="3" id="KW-0547">Nucleotide-binding</keyword>
<protein>
    <recommendedName>
        <fullName evidence="7">Protein kinase domain-containing protein</fullName>
    </recommendedName>
</protein>
<dbReference type="AlphaFoldDB" id="A0A7S3MAV0"/>
<evidence type="ECO:0000313" key="8">
    <source>
        <dbReference type="EMBL" id="CAE0289735.1"/>
    </source>
</evidence>
<feature type="region of interest" description="Disordered" evidence="6">
    <location>
        <begin position="107"/>
        <end position="136"/>
    </location>
</feature>
<evidence type="ECO:0000259" key="7">
    <source>
        <dbReference type="PROSITE" id="PS50011"/>
    </source>
</evidence>
<evidence type="ECO:0000256" key="3">
    <source>
        <dbReference type="ARBA" id="ARBA00022741"/>
    </source>
</evidence>